<dbReference type="InterPro" id="IPR002591">
    <property type="entry name" value="Phosphodiest/P_Trfase"/>
</dbReference>
<organism evidence="1 2">
    <name type="scientific">Candidatus Roizmanbacteria bacterium RIFOXYA1_FULL_41_12</name>
    <dbReference type="NCBI Taxonomy" id="1802082"/>
    <lineage>
        <taxon>Bacteria</taxon>
        <taxon>Candidatus Roizmaniibacteriota</taxon>
    </lineage>
</organism>
<gene>
    <name evidence="1" type="ORF">A2209_01610</name>
</gene>
<comment type="caution">
    <text evidence="1">The sequence shown here is derived from an EMBL/GenBank/DDBJ whole genome shotgun (WGS) entry which is preliminary data.</text>
</comment>
<dbReference type="SUPFAM" id="SSF53649">
    <property type="entry name" value="Alkaline phosphatase-like"/>
    <property type="match status" value="1"/>
</dbReference>
<reference evidence="1 2" key="1">
    <citation type="journal article" date="2016" name="Nat. Commun.">
        <title>Thousands of microbial genomes shed light on interconnected biogeochemical processes in an aquifer system.</title>
        <authorList>
            <person name="Anantharaman K."/>
            <person name="Brown C.T."/>
            <person name="Hug L.A."/>
            <person name="Sharon I."/>
            <person name="Castelle C.J."/>
            <person name="Probst A.J."/>
            <person name="Thomas B.C."/>
            <person name="Singh A."/>
            <person name="Wilkins M.J."/>
            <person name="Karaoz U."/>
            <person name="Brodie E.L."/>
            <person name="Williams K.H."/>
            <person name="Hubbard S.S."/>
            <person name="Banfield J.F."/>
        </authorList>
    </citation>
    <scope>NUCLEOTIDE SEQUENCE [LARGE SCALE GENOMIC DNA]</scope>
</reference>
<name>A0A1F7KEZ4_9BACT</name>
<dbReference type="EMBL" id="MGBG01000007">
    <property type="protein sequence ID" value="OGK66429.1"/>
    <property type="molecule type" value="Genomic_DNA"/>
</dbReference>
<evidence type="ECO:0000313" key="1">
    <source>
        <dbReference type="EMBL" id="OGK66429.1"/>
    </source>
</evidence>
<dbReference type="Gene3D" id="3.40.720.10">
    <property type="entry name" value="Alkaline Phosphatase, subunit A"/>
    <property type="match status" value="1"/>
</dbReference>
<dbReference type="InterPro" id="IPR017850">
    <property type="entry name" value="Alkaline_phosphatase_core_sf"/>
</dbReference>
<dbReference type="AlphaFoldDB" id="A0A1F7KEZ4"/>
<evidence type="ECO:0000313" key="2">
    <source>
        <dbReference type="Proteomes" id="UP000178450"/>
    </source>
</evidence>
<dbReference type="PANTHER" id="PTHR10151:SF120">
    <property type="entry name" value="BIS(5'-ADENOSYL)-TRIPHOSPHATASE"/>
    <property type="match status" value="1"/>
</dbReference>
<dbReference type="Proteomes" id="UP000178450">
    <property type="component" value="Unassembled WGS sequence"/>
</dbReference>
<dbReference type="Pfam" id="PF01663">
    <property type="entry name" value="Phosphodiest"/>
    <property type="match status" value="1"/>
</dbReference>
<evidence type="ECO:0008006" key="3">
    <source>
        <dbReference type="Google" id="ProtNLM"/>
    </source>
</evidence>
<dbReference type="PANTHER" id="PTHR10151">
    <property type="entry name" value="ECTONUCLEOTIDE PYROPHOSPHATASE/PHOSPHODIESTERASE"/>
    <property type="match status" value="1"/>
</dbReference>
<proteinExistence type="predicted"/>
<dbReference type="GO" id="GO:0016787">
    <property type="term" value="F:hydrolase activity"/>
    <property type="evidence" value="ECO:0007669"/>
    <property type="project" value="UniProtKB-ARBA"/>
</dbReference>
<accession>A0A1F7KEZ4</accession>
<sequence>MLNQKSIKAVNAAKFSSHFVKPLSESYCFANIPDTIKSLLLAPNQKPLPQDVLPKKSSRKVVFLFIDSFGWEFWQKHHSKYPFLKRFLTQGVVSKLTSQFPSTTSAHVTTIHTGLPIGQSGLFEWFYYEPKVDAIIAPLLFSFAGKKERDTLQLADIKPKEIYPKKTIYKDLAKHKVKSYIFQYKDYTPSAFSDVVFQGATQVFPYRSLAHGLTLMSQTILNSTGPAYYFYYYDAVDTSGHVEGPSSLVHQAEIHNLFTALEALFYQSVKSEKNLTILLSADHGMTKVSPDKTFYLNKKIKNIDQYLQTNRKKQLLVPAGSCRDMFVYSKEAALPILKKILQQKLQGKAEIYEIRDLIEQGLFGQKVDKQLKDRLSNLVILPYAGQAVWWYEKDKFEQKYFGHHGGLTPEEMHIPFLAL</sequence>
<protein>
    <recommendedName>
        <fullName evidence="3">Phosphodiesterase</fullName>
    </recommendedName>
</protein>